<evidence type="ECO:0000313" key="4">
    <source>
        <dbReference type="EMBL" id="MYM21186.1"/>
    </source>
</evidence>
<proteinExistence type="predicted"/>
<dbReference type="CDD" id="cd00093">
    <property type="entry name" value="HTH_XRE"/>
    <property type="match status" value="1"/>
</dbReference>
<evidence type="ECO:0000313" key="5">
    <source>
        <dbReference type="Proteomes" id="UP000479335"/>
    </source>
</evidence>
<dbReference type="InterPro" id="IPR001387">
    <property type="entry name" value="Cro/C1-type_HTH"/>
</dbReference>
<dbReference type="RefSeq" id="WP_161004747.1">
    <property type="nucleotide sequence ID" value="NZ_WWCN01000001.1"/>
</dbReference>
<feature type="domain" description="HTH cro/C1-type" evidence="3">
    <location>
        <begin position="21"/>
        <end position="66"/>
    </location>
</feature>
<reference evidence="4 5" key="1">
    <citation type="submission" date="2019-12" db="EMBL/GenBank/DDBJ databases">
        <title>Novel species isolated from a subtropical stream in China.</title>
        <authorList>
            <person name="Lu H."/>
        </authorList>
    </citation>
    <scope>NUCLEOTIDE SEQUENCE [LARGE SCALE GENOMIC DNA]</scope>
    <source>
        <strain evidence="4 5">FT135W</strain>
    </source>
</reference>
<accession>A0A6L8K139</accession>
<evidence type="ECO:0000256" key="2">
    <source>
        <dbReference type="SAM" id="MobiDB-lite"/>
    </source>
</evidence>
<dbReference type="Proteomes" id="UP000479335">
    <property type="component" value="Unassembled WGS sequence"/>
</dbReference>
<dbReference type="EMBL" id="WWCN01000001">
    <property type="protein sequence ID" value="MYM21186.1"/>
    <property type="molecule type" value="Genomic_DNA"/>
</dbReference>
<name>A0A6L8K139_9BURK</name>
<dbReference type="InterPro" id="IPR010982">
    <property type="entry name" value="Lambda_DNA-bd_dom_sf"/>
</dbReference>
<dbReference type="PROSITE" id="PS50943">
    <property type="entry name" value="HTH_CROC1"/>
    <property type="match status" value="1"/>
</dbReference>
<evidence type="ECO:0000259" key="3">
    <source>
        <dbReference type="PROSITE" id="PS50943"/>
    </source>
</evidence>
<comment type="caution">
    <text evidence="4">The sequence shown here is derived from an EMBL/GenBank/DDBJ whole genome shotgun (WGS) entry which is preliminary data.</text>
</comment>
<dbReference type="PANTHER" id="PTHR36924:SF1">
    <property type="entry name" value="ANTITOXIN HIGA-1"/>
    <property type="match status" value="1"/>
</dbReference>
<protein>
    <submittedName>
        <fullName evidence="4">HigA family addiction module antidote protein</fullName>
    </submittedName>
</protein>
<dbReference type="PANTHER" id="PTHR36924">
    <property type="entry name" value="ANTITOXIN HIGA-1"/>
    <property type="match status" value="1"/>
</dbReference>
<dbReference type="Gene3D" id="1.10.260.40">
    <property type="entry name" value="lambda repressor-like DNA-binding domains"/>
    <property type="match status" value="1"/>
</dbReference>
<gene>
    <name evidence="4" type="ORF">GTP46_00800</name>
</gene>
<sequence>MTRMYNPPHPGVVLKEYLGSLTVADVAAHIGVNHVILQRILDGAEGISADMAYRLSDALGTSPDVWAGIQLEYDLYQASGLERPKIKRLSPPTPDSIGGRRGLRSLGRT</sequence>
<keyword evidence="1" id="KW-0238">DNA-binding</keyword>
<feature type="region of interest" description="Disordered" evidence="2">
    <location>
        <begin position="84"/>
        <end position="109"/>
    </location>
</feature>
<dbReference type="NCBIfam" id="TIGR02607">
    <property type="entry name" value="antidote_HigA"/>
    <property type="match status" value="1"/>
</dbReference>
<keyword evidence="5" id="KW-1185">Reference proteome</keyword>
<evidence type="ECO:0000256" key="1">
    <source>
        <dbReference type="ARBA" id="ARBA00023125"/>
    </source>
</evidence>
<dbReference type="GO" id="GO:0003677">
    <property type="term" value="F:DNA binding"/>
    <property type="evidence" value="ECO:0007669"/>
    <property type="project" value="UniProtKB-KW"/>
</dbReference>
<organism evidence="4 5">
    <name type="scientific">Duganella flavida</name>
    <dbReference type="NCBI Taxonomy" id="2692175"/>
    <lineage>
        <taxon>Bacteria</taxon>
        <taxon>Pseudomonadati</taxon>
        <taxon>Pseudomonadota</taxon>
        <taxon>Betaproteobacteria</taxon>
        <taxon>Burkholderiales</taxon>
        <taxon>Oxalobacteraceae</taxon>
        <taxon>Telluria group</taxon>
        <taxon>Duganella</taxon>
    </lineage>
</organism>
<dbReference type="InterPro" id="IPR013430">
    <property type="entry name" value="Toxin_antidote_HigA"/>
</dbReference>
<dbReference type="SUPFAM" id="SSF47413">
    <property type="entry name" value="lambda repressor-like DNA-binding domains"/>
    <property type="match status" value="1"/>
</dbReference>
<dbReference type="AlphaFoldDB" id="A0A6L8K139"/>